<sequence length="83" mass="9783">MRITHEQKMEILEEWSLIGENDCRMALPHLTELLTKILDSVSDPEKINCGCYVWSEKLQEHVEPSPLCKKCGGMGWYYKRERK</sequence>
<gene>
    <name evidence="1" type="ORF">Eldridge_0213</name>
</gene>
<dbReference type="RefSeq" id="YP_009274917.1">
    <property type="nucleotide sequence ID" value="NC_030920.1"/>
</dbReference>
<proteinExistence type="predicted"/>
<dbReference type="OrthoDB" id="33128at10239"/>
<dbReference type="EMBL" id="KU253712">
    <property type="protein sequence ID" value="AMB18793.1"/>
    <property type="molecule type" value="Genomic_DNA"/>
</dbReference>
<dbReference type="Proteomes" id="UP000204502">
    <property type="component" value="Segment"/>
</dbReference>
<accession>A0A0Y0AUQ6</accession>
<organism evidence="1 2">
    <name type="scientific">Bacillus phage Eldridge</name>
    <dbReference type="NCBI Taxonomy" id="1776293"/>
    <lineage>
        <taxon>Viruses</taxon>
        <taxon>Duplodnaviria</taxon>
        <taxon>Heunggongvirae</taxon>
        <taxon>Uroviricota</taxon>
        <taxon>Caudoviricetes</taxon>
        <taxon>Herelleviridae</taxon>
        <taxon>Bastillevirinae</taxon>
        <taxon>Eldridgevirus</taxon>
        <taxon>Eldridgevirus eldridge</taxon>
    </lineage>
</organism>
<evidence type="ECO:0000313" key="2">
    <source>
        <dbReference type="Proteomes" id="UP000204502"/>
    </source>
</evidence>
<evidence type="ECO:0000313" key="1">
    <source>
        <dbReference type="EMBL" id="AMB18793.1"/>
    </source>
</evidence>
<protein>
    <submittedName>
        <fullName evidence="1">Uncharacterized protein</fullName>
    </submittedName>
</protein>
<reference evidence="1 2" key="1">
    <citation type="journal article" date="2016" name="Genome Announc.">
        <title>Complete Genome Sequence of Bacillus megaterium Bacteriophage Eldridge.</title>
        <authorList>
            <person name="Reveille A.M."/>
            <person name="Eldridge K.A."/>
            <person name="Temple L.M."/>
        </authorList>
    </citation>
    <scope>NUCLEOTIDE SEQUENCE [LARGE SCALE GENOMIC DNA]</scope>
</reference>
<dbReference type="GeneID" id="28801872"/>
<name>A0A0Y0AUQ6_9CAUD</name>
<dbReference type="KEGG" id="vg:28801872"/>
<keyword evidence="2" id="KW-1185">Reference proteome</keyword>